<keyword evidence="9" id="KW-1185">Reference proteome</keyword>
<keyword evidence="3" id="KW-0547">Nucleotide-binding</keyword>
<proteinExistence type="predicted"/>
<gene>
    <name evidence="8" type="ORF">EV644_10329</name>
</gene>
<evidence type="ECO:0000256" key="2">
    <source>
        <dbReference type="ARBA" id="ARBA00022475"/>
    </source>
</evidence>
<accession>A0ABY2BQU4</accession>
<keyword evidence="2" id="KW-1003">Cell membrane</keyword>
<organism evidence="8 9">
    <name type="scientific">Kribbella orskensis</name>
    <dbReference type="NCBI Taxonomy" id="2512216"/>
    <lineage>
        <taxon>Bacteria</taxon>
        <taxon>Bacillati</taxon>
        <taxon>Actinomycetota</taxon>
        <taxon>Actinomycetes</taxon>
        <taxon>Propionibacteriales</taxon>
        <taxon>Kribbellaceae</taxon>
        <taxon>Kribbella</taxon>
    </lineage>
</organism>
<evidence type="ECO:0000313" key="8">
    <source>
        <dbReference type="EMBL" id="TCO27333.1"/>
    </source>
</evidence>
<feature type="domain" description="ABC transporter" evidence="7">
    <location>
        <begin position="23"/>
        <end position="125"/>
    </location>
</feature>
<evidence type="ECO:0000256" key="6">
    <source>
        <dbReference type="ARBA" id="ARBA00023136"/>
    </source>
</evidence>
<keyword evidence="1" id="KW-0813">Transport</keyword>
<dbReference type="EMBL" id="SLWM01000003">
    <property type="protein sequence ID" value="TCO27333.1"/>
    <property type="molecule type" value="Genomic_DNA"/>
</dbReference>
<evidence type="ECO:0000259" key="7">
    <source>
        <dbReference type="Pfam" id="PF00005"/>
    </source>
</evidence>
<sequence length="189" mass="19992">MPDQAPLLRVREVSKSFGAVAAVQNVSFDLYGGEAHALVGENGAGKSTIVKMLAGVHRPDVGTIELDGFPVELHTPADAKAAGIAVIYQEPTLFPDLTVAENIAMGRQPLGRFKTIDRTVKKFALWNPADIGYLAAYAGASLKSGQITGAQGEKFKAGKLDEYTVGEAGEIVLGPPTEFTAANIDQFDF</sequence>
<dbReference type="PANTHER" id="PTHR43790:SF3">
    <property type="entry name" value="D-ALLOSE IMPORT ATP-BINDING PROTEIN ALSA-RELATED"/>
    <property type="match status" value="1"/>
</dbReference>
<protein>
    <submittedName>
        <fullName evidence="8">ABC transporter family protein</fullName>
    </submittedName>
</protein>
<name>A0ABY2BQU4_9ACTN</name>
<dbReference type="Proteomes" id="UP000295818">
    <property type="component" value="Unassembled WGS sequence"/>
</dbReference>
<evidence type="ECO:0000256" key="5">
    <source>
        <dbReference type="ARBA" id="ARBA00022967"/>
    </source>
</evidence>
<keyword evidence="5" id="KW-1278">Translocase</keyword>
<dbReference type="PANTHER" id="PTHR43790">
    <property type="entry name" value="CARBOHYDRATE TRANSPORT ATP-BINDING PROTEIN MG119-RELATED"/>
    <property type="match status" value="1"/>
</dbReference>
<keyword evidence="6" id="KW-0472">Membrane</keyword>
<dbReference type="Gene3D" id="3.40.50.300">
    <property type="entry name" value="P-loop containing nucleotide triphosphate hydrolases"/>
    <property type="match status" value="1"/>
</dbReference>
<evidence type="ECO:0000256" key="4">
    <source>
        <dbReference type="ARBA" id="ARBA00022840"/>
    </source>
</evidence>
<evidence type="ECO:0000256" key="1">
    <source>
        <dbReference type="ARBA" id="ARBA00022448"/>
    </source>
</evidence>
<dbReference type="InterPro" id="IPR027417">
    <property type="entry name" value="P-loop_NTPase"/>
</dbReference>
<reference evidence="8 9" key="1">
    <citation type="journal article" date="2015" name="Stand. Genomic Sci.">
        <title>Genomic Encyclopedia of Bacterial and Archaeal Type Strains, Phase III: the genomes of soil and plant-associated and newly described type strains.</title>
        <authorList>
            <person name="Whitman W.B."/>
            <person name="Woyke T."/>
            <person name="Klenk H.P."/>
            <person name="Zhou Y."/>
            <person name="Lilburn T.G."/>
            <person name="Beck B.J."/>
            <person name="De Vos P."/>
            <person name="Vandamme P."/>
            <person name="Eisen J.A."/>
            <person name="Garrity G."/>
            <person name="Hugenholtz P."/>
            <person name="Kyrpides N.C."/>
        </authorList>
    </citation>
    <scope>NUCLEOTIDE SEQUENCE [LARGE SCALE GENOMIC DNA]</scope>
    <source>
        <strain evidence="8 9">VKM Ac-2538</strain>
    </source>
</reference>
<dbReference type="Pfam" id="PF00005">
    <property type="entry name" value="ABC_tran"/>
    <property type="match status" value="1"/>
</dbReference>
<dbReference type="InterPro" id="IPR050107">
    <property type="entry name" value="ABC_carbohydrate_import_ATPase"/>
</dbReference>
<evidence type="ECO:0000313" key="9">
    <source>
        <dbReference type="Proteomes" id="UP000295818"/>
    </source>
</evidence>
<keyword evidence="4" id="KW-0067">ATP-binding</keyword>
<evidence type="ECO:0000256" key="3">
    <source>
        <dbReference type="ARBA" id="ARBA00022741"/>
    </source>
</evidence>
<dbReference type="SUPFAM" id="SSF52540">
    <property type="entry name" value="P-loop containing nucleoside triphosphate hydrolases"/>
    <property type="match status" value="1"/>
</dbReference>
<dbReference type="Gene3D" id="3.40.50.2300">
    <property type="match status" value="2"/>
</dbReference>
<dbReference type="InterPro" id="IPR003439">
    <property type="entry name" value="ABC_transporter-like_ATP-bd"/>
</dbReference>
<comment type="caution">
    <text evidence="8">The sequence shown here is derived from an EMBL/GenBank/DDBJ whole genome shotgun (WGS) entry which is preliminary data.</text>
</comment>